<dbReference type="InterPro" id="IPR036397">
    <property type="entry name" value="RNaseH_sf"/>
</dbReference>
<comment type="caution">
    <text evidence="2">The sequence shown here is derived from an EMBL/GenBank/DDBJ whole genome shotgun (WGS) entry which is preliminary data.</text>
</comment>
<dbReference type="InterPro" id="IPR001584">
    <property type="entry name" value="Integrase_cat-core"/>
</dbReference>
<dbReference type="SUPFAM" id="SSF46689">
    <property type="entry name" value="Homeodomain-like"/>
    <property type="match status" value="1"/>
</dbReference>
<dbReference type="InterPro" id="IPR048020">
    <property type="entry name" value="Transpos_IS3"/>
</dbReference>
<dbReference type="InterPro" id="IPR002514">
    <property type="entry name" value="Transposase_8"/>
</dbReference>
<gene>
    <name evidence="2" type="ORF">GCM10022422_14860</name>
</gene>
<reference evidence="3" key="1">
    <citation type="journal article" date="2019" name="Int. J. Syst. Evol. Microbiol.">
        <title>The Global Catalogue of Microorganisms (GCM) 10K type strain sequencing project: providing services to taxonomists for standard genome sequencing and annotation.</title>
        <authorList>
            <consortium name="The Broad Institute Genomics Platform"/>
            <consortium name="The Broad Institute Genome Sequencing Center for Infectious Disease"/>
            <person name="Wu L."/>
            <person name="Ma J."/>
        </authorList>
    </citation>
    <scope>NUCLEOTIDE SEQUENCE [LARGE SCALE GENOMIC DNA]</scope>
    <source>
        <strain evidence="3">JCM 17336</strain>
    </source>
</reference>
<dbReference type="Pfam" id="PF00665">
    <property type="entry name" value="rve"/>
    <property type="match status" value="1"/>
</dbReference>
<protein>
    <submittedName>
        <fullName evidence="2">IS3 family transposase</fullName>
    </submittedName>
</protein>
<name>A0ABP7F9Y0_9FLAO</name>
<dbReference type="InterPro" id="IPR025948">
    <property type="entry name" value="HTH-like_dom"/>
</dbReference>
<dbReference type="NCBIfam" id="NF033516">
    <property type="entry name" value="transpos_IS3"/>
    <property type="match status" value="1"/>
</dbReference>
<dbReference type="InterPro" id="IPR009057">
    <property type="entry name" value="Homeodomain-like_sf"/>
</dbReference>
<dbReference type="PANTHER" id="PTHR46889">
    <property type="entry name" value="TRANSPOSASE INSF FOR INSERTION SEQUENCE IS3B-RELATED"/>
    <property type="match status" value="1"/>
</dbReference>
<dbReference type="Pfam" id="PF01527">
    <property type="entry name" value="HTH_Tnp_1"/>
    <property type="match status" value="1"/>
</dbReference>
<dbReference type="Pfam" id="PF13276">
    <property type="entry name" value="HTH_21"/>
    <property type="match status" value="1"/>
</dbReference>
<dbReference type="EMBL" id="BAABDT010000002">
    <property type="protein sequence ID" value="GAA3733181.1"/>
    <property type="molecule type" value="Genomic_DNA"/>
</dbReference>
<keyword evidence="3" id="KW-1185">Reference proteome</keyword>
<proteinExistence type="predicted"/>
<dbReference type="InterPro" id="IPR012337">
    <property type="entry name" value="RNaseH-like_sf"/>
</dbReference>
<dbReference type="Pfam" id="PF13333">
    <property type="entry name" value="rve_2"/>
    <property type="match status" value="1"/>
</dbReference>
<evidence type="ECO:0000313" key="3">
    <source>
        <dbReference type="Proteomes" id="UP001501367"/>
    </source>
</evidence>
<organism evidence="2 3">
    <name type="scientific">Flavobacterium ginsengisoli</name>
    <dbReference type="NCBI Taxonomy" id="871694"/>
    <lineage>
        <taxon>Bacteria</taxon>
        <taxon>Pseudomonadati</taxon>
        <taxon>Bacteroidota</taxon>
        <taxon>Flavobacteriia</taxon>
        <taxon>Flavobacteriales</taxon>
        <taxon>Flavobacteriaceae</taxon>
        <taxon>Flavobacterium</taxon>
    </lineage>
</organism>
<sequence length="395" mass="46767">MKLIIKLLNMNENVRHYDPIFKENAVLLSYIRKTVSETAEELGINPKMLSKWRSAYLKFGKGSFLGVGIKRVYYENKEIYELEKKLADSQLRLEILEKGLKYMNQGKHVICNFIHQNRDKYPLYTMFEVLGASHSTYYLWTKQPFSKREIRVNLLKKEIDSIFFEFKQYKGVILITRELNNRGFKISEAQVSFWMKELGLRSKVKKKFKVTTDSKHNLCIASNLLKRQFKVDEPCKVWVSDITYIQIKRRFSYLTVVMDLYDRKIVGWHLSCELSTKVTTLPAFEKAIINRPIRDGLIFHSDKGSQYASKLFTNKLAEYNCKPSMNRTADSLDNAVMESFFNTLKREVIYKQKRLLTTGELKIVILEYIENWYNKKRIHSSLNYKTIEEFNNYNL</sequence>
<evidence type="ECO:0000259" key="1">
    <source>
        <dbReference type="PROSITE" id="PS50994"/>
    </source>
</evidence>
<dbReference type="SUPFAM" id="SSF53098">
    <property type="entry name" value="Ribonuclease H-like"/>
    <property type="match status" value="1"/>
</dbReference>
<dbReference type="InterPro" id="IPR050900">
    <property type="entry name" value="Transposase_IS3/IS150/IS904"/>
</dbReference>
<evidence type="ECO:0000313" key="2">
    <source>
        <dbReference type="EMBL" id="GAA3733181.1"/>
    </source>
</evidence>
<accession>A0ABP7F9Y0</accession>
<feature type="domain" description="Integrase catalytic" evidence="1">
    <location>
        <begin position="230"/>
        <end position="394"/>
    </location>
</feature>
<dbReference type="Proteomes" id="UP001501367">
    <property type="component" value="Unassembled WGS sequence"/>
</dbReference>
<dbReference type="Gene3D" id="3.30.420.10">
    <property type="entry name" value="Ribonuclease H-like superfamily/Ribonuclease H"/>
    <property type="match status" value="1"/>
</dbReference>
<dbReference type="PROSITE" id="PS50994">
    <property type="entry name" value="INTEGRASE"/>
    <property type="match status" value="1"/>
</dbReference>